<accession>A0ABQ7Y324</accession>
<comment type="caution">
    <text evidence="2">The sequence shown here is derived from an EMBL/GenBank/DDBJ whole genome shotgun (WGS) entry which is preliminary data.</text>
</comment>
<dbReference type="Proteomes" id="UP000824890">
    <property type="component" value="Unassembled WGS sequence"/>
</dbReference>
<keyword evidence="3" id="KW-1185">Reference proteome</keyword>
<gene>
    <name evidence="2" type="ORF">HID58_079803</name>
</gene>
<feature type="region of interest" description="Disordered" evidence="1">
    <location>
        <begin position="1"/>
        <end position="24"/>
    </location>
</feature>
<evidence type="ECO:0000256" key="1">
    <source>
        <dbReference type="SAM" id="MobiDB-lite"/>
    </source>
</evidence>
<reference evidence="2 3" key="1">
    <citation type="submission" date="2021-05" db="EMBL/GenBank/DDBJ databases">
        <title>Genome Assembly of Synthetic Allotetraploid Brassica napus Reveals Homoeologous Exchanges between Subgenomes.</title>
        <authorList>
            <person name="Davis J.T."/>
        </authorList>
    </citation>
    <scope>NUCLEOTIDE SEQUENCE [LARGE SCALE GENOMIC DNA]</scope>
    <source>
        <strain evidence="3">cv. Da-Ae</strain>
        <tissue evidence="2">Seedling</tissue>
    </source>
</reference>
<name>A0ABQ7Y324_BRANA</name>
<evidence type="ECO:0000313" key="3">
    <source>
        <dbReference type="Proteomes" id="UP000824890"/>
    </source>
</evidence>
<evidence type="ECO:0000313" key="2">
    <source>
        <dbReference type="EMBL" id="KAH0862592.1"/>
    </source>
</evidence>
<proteinExistence type="predicted"/>
<dbReference type="EMBL" id="JAGKQM010000018">
    <property type="protein sequence ID" value="KAH0862592.1"/>
    <property type="molecule type" value="Genomic_DNA"/>
</dbReference>
<organism evidence="2 3">
    <name type="scientific">Brassica napus</name>
    <name type="common">Rape</name>
    <dbReference type="NCBI Taxonomy" id="3708"/>
    <lineage>
        <taxon>Eukaryota</taxon>
        <taxon>Viridiplantae</taxon>
        <taxon>Streptophyta</taxon>
        <taxon>Embryophyta</taxon>
        <taxon>Tracheophyta</taxon>
        <taxon>Spermatophyta</taxon>
        <taxon>Magnoliopsida</taxon>
        <taxon>eudicotyledons</taxon>
        <taxon>Gunneridae</taxon>
        <taxon>Pentapetalae</taxon>
        <taxon>rosids</taxon>
        <taxon>malvids</taxon>
        <taxon>Brassicales</taxon>
        <taxon>Brassicaceae</taxon>
        <taxon>Brassiceae</taxon>
        <taxon>Brassica</taxon>
    </lineage>
</organism>
<protein>
    <submittedName>
        <fullName evidence="2">Uncharacterized protein</fullName>
    </submittedName>
</protein>
<sequence length="66" mass="7851">MTHELFARNKRRGKDLHQMLQRSNASQLTRREIWRRSMGSFNTHSVVLFPKKKFTRGTSARGNKTY</sequence>